<feature type="domain" description="Protein kinase" evidence="12">
    <location>
        <begin position="138"/>
        <end position="499"/>
    </location>
</feature>
<evidence type="ECO:0000256" key="5">
    <source>
        <dbReference type="ARBA" id="ARBA00022737"/>
    </source>
</evidence>
<dbReference type="InterPro" id="IPR011989">
    <property type="entry name" value="ARM-like"/>
</dbReference>
<dbReference type="SUPFAM" id="SSF48371">
    <property type="entry name" value="ARM repeat"/>
    <property type="match status" value="1"/>
</dbReference>
<dbReference type="PROSITE" id="PS50294">
    <property type="entry name" value="WD_REPEATS_REGION"/>
    <property type="match status" value="2"/>
</dbReference>
<keyword evidence="5" id="KW-0677">Repeat</keyword>
<dbReference type="PANTHER" id="PTHR17583">
    <property type="entry name" value="PHOSPHOINOSITIDE 3-KINASE REGULATORY SUBUNIT 4"/>
    <property type="match status" value="1"/>
</dbReference>
<dbReference type="Pfam" id="PF00069">
    <property type="entry name" value="Pkinase"/>
    <property type="match status" value="1"/>
</dbReference>
<keyword evidence="6" id="KW-0547">Nucleotide-binding</keyword>
<dbReference type="InterPro" id="IPR015943">
    <property type="entry name" value="WD40/YVTN_repeat-like_dom_sf"/>
</dbReference>
<dbReference type="InterPro" id="IPR036322">
    <property type="entry name" value="WD40_repeat_dom_sf"/>
</dbReference>
<dbReference type="Gene3D" id="1.25.10.10">
    <property type="entry name" value="Leucine-rich Repeat Variant"/>
    <property type="match status" value="1"/>
</dbReference>
<keyword evidence="4" id="KW-0808">Transferase</keyword>
<dbReference type="InterPro" id="IPR045162">
    <property type="entry name" value="Vps15-like"/>
</dbReference>
<evidence type="ECO:0000256" key="4">
    <source>
        <dbReference type="ARBA" id="ARBA00022679"/>
    </source>
</evidence>
<protein>
    <recommendedName>
        <fullName evidence="1">non-specific serine/threonine protein kinase</fullName>
        <ecNumber evidence="1">2.7.11.1</ecNumber>
    </recommendedName>
</protein>
<dbReference type="PROSITE" id="PS50077">
    <property type="entry name" value="HEAT_REPEAT"/>
    <property type="match status" value="1"/>
</dbReference>
<dbReference type="Gene3D" id="2.130.10.10">
    <property type="entry name" value="YVTN repeat-like/Quinoprotein amine dehydrogenase"/>
    <property type="match status" value="2"/>
</dbReference>
<evidence type="ECO:0000256" key="10">
    <source>
        <dbReference type="PROSITE-ProRule" id="PRU00221"/>
    </source>
</evidence>
<accession>A0A7S1KQW3</accession>
<dbReference type="EC" id="2.7.11.1" evidence="1"/>
<evidence type="ECO:0000259" key="12">
    <source>
        <dbReference type="PROSITE" id="PS50011"/>
    </source>
</evidence>
<dbReference type="InterPro" id="IPR021133">
    <property type="entry name" value="HEAT_type_2"/>
</dbReference>
<dbReference type="Pfam" id="PF00400">
    <property type="entry name" value="WD40"/>
    <property type="match status" value="3"/>
</dbReference>
<dbReference type="PROSITE" id="PS00108">
    <property type="entry name" value="PROTEIN_KINASE_ST"/>
    <property type="match status" value="1"/>
</dbReference>
<dbReference type="GO" id="GO:0016236">
    <property type="term" value="P:macroautophagy"/>
    <property type="evidence" value="ECO:0007669"/>
    <property type="project" value="InterPro"/>
</dbReference>
<dbReference type="Pfam" id="PF22956">
    <property type="entry name" value="VPS15-like_hel"/>
    <property type="match status" value="1"/>
</dbReference>
<feature type="repeat" description="HEAT" evidence="9">
    <location>
        <begin position="669"/>
        <end position="707"/>
    </location>
</feature>
<feature type="region of interest" description="Disordered" evidence="11">
    <location>
        <begin position="325"/>
        <end position="358"/>
    </location>
</feature>
<feature type="repeat" description="WD" evidence="10">
    <location>
        <begin position="1126"/>
        <end position="1167"/>
    </location>
</feature>
<dbReference type="GO" id="GO:0045324">
    <property type="term" value="P:late endosome to vacuole transport"/>
    <property type="evidence" value="ECO:0007669"/>
    <property type="project" value="InterPro"/>
</dbReference>
<dbReference type="InterPro" id="IPR008271">
    <property type="entry name" value="Ser/Thr_kinase_AS"/>
</dbReference>
<feature type="compositionally biased region" description="Low complexity" evidence="11">
    <location>
        <begin position="390"/>
        <end position="405"/>
    </location>
</feature>
<evidence type="ECO:0000256" key="2">
    <source>
        <dbReference type="ARBA" id="ARBA00022527"/>
    </source>
</evidence>
<dbReference type="GO" id="GO:0034271">
    <property type="term" value="C:phosphatidylinositol 3-kinase complex, class III, type I"/>
    <property type="evidence" value="ECO:0007669"/>
    <property type="project" value="TreeGrafter"/>
</dbReference>
<dbReference type="EMBL" id="HBGD01006948">
    <property type="protein sequence ID" value="CAD9082580.1"/>
    <property type="molecule type" value="Transcribed_RNA"/>
</dbReference>
<keyword evidence="3 10" id="KW-0853">WD repeat</keyword>
<evidence type="ECO:0000256" key="3">
    <source>
        <dbReference type="ARBA" id="ARBA00022574"/>
    </source>
</evidence>
<name>A0A7S1KQW3_9EUKA</name>
<gene>
    <name evidence="13" type="ORF">PCOS0759_LOCUS5820</name>
</gene>
<dbReference type="GO" id="GO:0034272">
    <property type="term" value="C:phosphatidylinositol 3-kinase complex, class III, type II"/>
    <property type="evidence" value="ECO:0007669"/>
    <property type="project" value="TreeGrafter"/>
</dbReference>
<proteinExistence type="predicted"/>
<feature type="compositionally biased region" description="Polar residues" evidence="11">
    <location>
        <begin position="116"/>
        <end position="127"/>
    </location>
</feature>
<organism evidence="13">
    <name type="scientific">Percolomonas cosmopolitus</name>
    <dbReference type="NCBI Taxonomy" id="63605"/>
    <lineage>
        <taxon>Eukaryota</taxon>
        <taxon>Discoba</taxon>
        <taxon>Heterolobosea</taxon>
        <taxon>Tetramitia</taxon>
        <taxon>Eutetramitia</taxon>
        <taxon>Percolomonadidae</taxon>
        <taxon>Percolomonas</taxon>
    </lineage>
</organism>
<evidence type="ECO:0000313" key="13">
    <source>
        <dbReference type="EMBL" id="CAD9082580.1"/>
    </source>
</evidence>
<reference evidence="13" key="1">
    <citation type="submission" date="2021-01" db="EMBL/GenBank/DDBJ databases">
        <authorList>
            <person name="Corre E."/>
            <person name="Pelletier E."/>
            <person name="Niang G."/>
            <person name="Scheremetjew M."/>
            <person name="Finn R."/>
            <person name="Kale V."/>
            <person name="Holt S."/>
            <person name="Cochrane G."/>
            <person name="Meng A."/>
            <person name="Brown T."/>
            <person name="Cohen L."/>
        </authorList>
    </citation>
    <scope>NUCLEOTIDE SEQUENCE</scope>
    <source>
        <strain evidence="13">WS</strain>
    </source>
</reference>
<keyword evidence="7" id="KW-0418">Kinase</keyword>
<feature type="region of interest" description="Disordered" evidence="11">
    <location>
        <begin position="380"/>
        <end position="409"/>
    </location>
</feature>
<dbReference type="GO" id="GO:0005524">
    <property type="term" value="F:ATP binding"/>
    <property type="evidence" value="ECO:0007669"/>
    <property type="project" value="UniProtKB-KW"/>
</dbReference>
<dbReference type="SMART" id="SM00220">
    <property type="entry name" value="S_TKc"/>
    <property type="match status" value="1"/>
</dbReference>
<keyword evidence="2" id="KW-0723">Serine/threonine-protein kinase</keyword>
<dbReference type="PROSITE" id="PS50011">
    <property type="entry name" value="PROTEIN_KINASE_DOM"/>
    <property type="match status" value="1"/>
</dbReference>
<dbReference type="GO" id="GO:0004674">
    <property type="term" value="F:protein serine/threonine kinase activity"/>
    <property type="evidence" value="ECO:0007669"/>
    <property type="project" value="UniProtKB-KW"/>
</dbReference>
<feature type="compositionally biased region" description="Low complexity" evidence="11">
    <location>
        <begin position="328"/>
        <end position="357"/>
    </location>
</feature>
<keyword evidence="8" id="KW-0067">ATP-binding</keyword>
<evidence type="ECO:0000256" key="11">
    <source>
        <dbReference type="SAM" id="MobiDB-lite"/>
    </source>
</evidence>
<sequence>MGNQIYNSAPPPSPLHLLQTLSLTPTNNAPLSKRGLLKSHKCWQVEDGLCVVVRLYWKQASAGVGGTVLEIAPQLVHNSTGASSAASILTSGSSSALTSSGAGGGANASTGTPSGNTSAASNSLTSPDAQGTAAMQLQGGVSASGTGGSSSNASGSSTTSTAALIAATTTTTTAAAVEEKLIIQQKKKLLELLLKKFHLLRQPNILNYHKITETEKACCLIRQFCYISLTDRISTRPFLSSLNKLWLSYQILQALAQLREAQFYHGDVKLTNVLLTAWDWVLLSDLAIHKPLYLPADNPSTFAVFFSNVEGSAFLAPERFYDHQQQESTTTSTTLPSATISTASSSSSSSPVTTTTTKRLSAQISDQQLLEHTLLSVAEDGTTGSRSRSHSTASNSSARSRSSSSPKCHAKHTAIASTLHAMDVFSAGCVIAQLFLDVRALFNFEQLLAYRNGHTTHLEDTLGKIQNAHLREMIRHMLQVDPEKRLSAEEYCAEWTPKLFPRFFAPLHQIISTMVTDTCDERIERLYLVYNMIVERIMMASEEEISPSKVSVQQDVNDETTKTSSKENPTSKHSSKGSFRDWTPIVEEIIHKSRQDISQLIDLHPVGCSYHDELLRFKSPLQMEGMEIITSVVCASVRKAEKVENRVRGLQLIQSLAHHSTNYIRLQRLIPYTCTLLSDQAPLVRITAIQTLAIVLKNIESFPISESNLFSDYILDKLKKLASDESEMVCVCFAEHLPFFATHAKRFLDISMRFKSKHSLSLSQSATSLKEETYEESLTKLHTDILQMVVHLSMHPCVFVKIGLLENIVELCQFYGIGKTNEQVLPMIITFLNARPWRLRYAFFQKIVPISKFVGKVSLQHFILPCILQAIYDSSEPVIEQALADFVLLCEAQLFKKSTIIELAQRISPLLHHPNIWIRSTSASFMSVASQQLGPVDSACFLLDILTPHLNYRILNLTEENIRQCVKLHLDRSVCDKAVKLKPENFHAMDQLKMSEDLNVYGSWTSVLGSRSLTQEDAEILELMRPYLLQYSTVQSTKIMDPMDQQDNTPAPSQVIDLDVEPHILPHNMLGNQGNSSHHFTAGRERTSSNSHPYEQVEKLCAQAYPSLTKKELAAFRPRGDFCGQSHPHESAVTCISVHVSLKWFATASKDYTVRVWDLDKSYVESALIARMTYNVDREFGHVNTVIVFSEAQEESFMAFGTSNGWMHIVDANSGLMLHRIQLDKQGESTHYTALDDYHTSSPQPSINVTHYVNLNGVPFVLCGSQSGIITALNARTGRQEFKLQSQFHLQEGSITALCGENTWIVSGTNRGFLTLWDLRFQLPASNWRLSSDLCLAPSSGVSALGVKQNDGMAPWIYIATRSRDVVLWHLESHREARIFRVGNPLAKVKVKNALNIPKKSADPVDFALPSANGDGDLIRDESLTLHTQDPYAEDEWPDIEWNKLKQIEVTCMHVNPDGSFFTGSSDRFVRYWNPDAMNLSRVVSGLPSYERARYHCANRFPPIYEEIIFQNQSEMESVRKAMPMFEMHKNAECHPDAITDVKVVSHGGVPMLLTASRDGTLMLWR</sequence>
<dbReference type="GO" id="GO:0071561">
    <property type="term" value="C:nucleus-vacuole junction"/>
    <property type="evidence" value="ECO:0007669"/>
    <property type="project" value="TreeGrafter"/>
</dbReference>
<dbReference type="SUPFAM" id="SSF56112">
    <property type="entry name" value="Protein kinase-like (PK-like)"/>
    <property type="match status" value="2"/>
</dbReference>
<feature type="region of interest" description="Disordered" evidence="11">
    <location>
        <begin position="548"/>
        <end position="578"/>
    </location>
</feature>
<evidence type="ECO:0000256" key="1">
    <source>
        <dbReference type="ARBA" id="ARBA00012513"/>
    </source>
</evidence>
<dbReference type="InterPro" id="IPR055231">
    <property type="entry name" value="2AA_helical"/>
</dbReference>
<feature type="repeat" description="WD" evidence="10">
    <location>
        <begin position="1532"/>
        <end position="1566"/>
    </location>
</feature>
<dbReference type="SUPFAM" id="SSF50978">
    <property type="entry name" value="WD40 repeat-like"/>
    <property type="match status" value="1"/>
</dbReference>
<dbReference type="Gene3D" id="1.10.510.10">
    <property type="entry name" value="Transferase(Phosphotransferase) domain 1"/>
    <property type="match status" value="2"/>
</dbReference>
<evidence type="ECO:0000256" key="8">
    <source>
        <dbReference type="ARBA" id="ARBA00022840"/>
    </source>
</evidence>
<dbReference type="PANTHER" id="PTHR17583:SF0">
    <property type="entry name" value="PHOSPHOINOSITIDE 3-KINASE REGULATORY SUBUNIT 4"/>
    <property type="match status" value="1"/>
</dbReference>
<evidence type="ECO:0000256" key="7">
    <source>
        <dbReference type="ARBA" id="ARBA00022777"/>
    </source>
</evidence>
<evidence type="ECO:0000256" key="9">
    <source>
        <dbReference type="PROSITE-ProRule" id="PRU00103"/>
    </source>
</evidence>
<dbReference type="SMART" id="SM00320">
    <property type="entry name" value="WD40"/>
    <property type="match status" value="4"/>
</dbReference>
<dbReference type="GO" id="GO:0005770">
    <property type="term" value="C:late endosome"/>
    <property type="evidence" value="ECO:0007669"/>
    <property type="project" value="TreeGrafter"/>
</dbReference>
<dbReference type="InterPro" id="IPR016024">
    <property type="entry name" value="ARM-type_fold"/>
</dbReference>
<dbReference type="InterPro" id="IPR001680">
    <property type="entry name" value="WD40_rpt"/>
</dbReference>
<dbReference type="PROSITE" id="PS50082">
    <property type="entry name" value="WD_REPEATS_2"/>
    <property type="match status" value="2"/>
</dbReference>
<feature type="region of interest" description="Disordered" evidence="11">
    <location>
        <begin position="99"/>
        <end position="127"/>
    </location>
</feature>
<dbReference type="InterPro" id="IPR011009">
    <property type="entry name" value="Kinase-like_dom_sf"/>
</dbReference>
<dbReference type="InterPro" id="IPR000719">
    <property type="entry name" value="Prot_kinase_dom"/>
</dbReference>
<dbReference type="GO" id="GO:0006623">
    <property type="term" value="P:protein targeting to vacuole"/>
    <property type="evidence" value="ECO:0007669"/>
    <property type="project" value="TreeGrafter"/>
</dbReference>
<evidence type="ECO:0000256" key="6">
    <source>
        <dbReference type="ARBA" id="ARBA00022741"/>
    </source>
</evidence>